<dbReference type="Pfam" id="PF08245">
    <property type="entry name" value="Mur_ligase_M"/>
    <property type="match status" value="1"/>
</dbReference>
<dbReference type="InterPro" id="IPR036615">
    <property type="entry name" value="Mur_ligase_C_dom_sf"/>
</dbReference>
<evidence type="ECO:0000259" key="13">
    <source>
        <dbReference type="Pfam" id="PF02875"/>
    </source>
</evidence>
<dbReference type="SUPFAM" id="SSF63418">
    <property type="entry name" value="MurE/MurF N-terminal domain"/>
    <property type="match status" value="1"/>
</dbReference>
<keyword evidence="6 10" id="KW-0133">Cell shape</keyword>
<evidence type="ECO:0000256" key="2">
    <source>
        <dbReference type="ARBA" id="ARBA00022598"/>
    </source>
</evidence>
<dbReference type="InterPro" id="IPR000713">
    <property type="entry name" value="Mur_ligase_N"/>
</dbReference>
<evidence type="ECO:0000313" key="15">
    <source>
        <dbReference type="EMBL" id="GER71517.1"/>
    </source>
</evidence>
<dbReference type="InterPro" id="IPR036565">
    <property type="entry name" value="Mur-like_cat_sf"/>
</dbReference>
<evidence type="ECO:0000256" key="10">
    <source>
        <dbReference type="HAMAP-Rule" id="MF_02019"/>
    </source>
</evidence>
<evidence type="ECO:0000256" key="1">
    <source>
        <dbReference type="ARBA" id="ARBA00022490"/>
    </source>
</evidence>
<evidence type="ECO:0000259" key="12">
    <source>
        <dbReference type="Pfam" id="PF01225"/>
    </source>
</evidence>
<dbReference type="InterPro" id="IPR005863">
    <property type="entry name" value="UDP-N-AcMur_synth"/>
</dbReference>
<evidence type="ECO:0000256" key="5">
    <source>
        <dbReference type="ARBA" id="ARBA00022840"/>
    </source>
</evidence>
<comment type="function">
    <text evidence="10 11">Involved in cell wall formation. Catalyzes the final step in the synthesis of UDP-N-acetylmuramoyl-pentapeptide, the precursor of murein.</text>
</comment>
<feature type="domain" description="Mur ligase central" evidence="14">
    <location>
        <begin position="112"/>
        <end position="297"/>
    </location>
</feature>
<keyword evidence="2 10" id="KW-0436">Ligase</keyword>
<dbReference type="GO" id="GO:0051301">
    <property type="term" value="P:cell division"/>
    <property type="evidence" value="ECO:0007669"/>
    <property type="project" value="UniProtKB-KW"/>
</dbReference>
<proteinExistence type="inferred from homology"/>
<dbReference type="Gene3D" id="3.40.1390.10">
    <property type="entry name" value="MurE/MurF, N-terminal domain"/>
    <property type="match status" value="1"/>
</dbReference>
<keyword evidence="16" id="KW-1185">Reference proteome</keyword>
<sequence>MIRRTIREITGMIHVENQEALKNNETLVQGVCIDTRKIEKGNLYVPLRGRNADGHKFVKDAIRKGAAASLWQKDMPDPPAHLPLIIVEDVEKSLQELAASYRRQLRAKVVGITGSNGKTTTKDMVASVLAQKYKVQKTEGNFNNHQGLPLTILSLDEDTEMAVVEMGMSAKGEISLLTHIARPDAAIITNIGEAHIQNLGSREAIADAKLEIAEGLPENGLLIYMGDEPLLQERVPKLAGIRTTTFGKGVANDLYPIGIRREDAGSTFRTNASGDTEFYLPVLGEYNVINSLAAILAGREFGMGFGAIHEGLQKTRLTAMRMEMAEGIKGSKVINDAYNASPTSMRAAIRLIEQFEGAGRRILVLGDMLELGEREAEFHKEVGRELNPGKIDLVFTYGKLGRHIAEAANFPDGRVFPFEDKEEMIAVLKDKIEVNDLILVKASRGMQLEEVVKAITA</sequence>
<dbReference type="SUPFAM" id="SSF53244">
    <property type="entry name" value="MurD-like peptide ligases, peptide-binding domain"/>
    <property type="match status" value="1"/>
</dbReference>
<evidence type="ECO:0000256" key="9">
    <source>
        <dbReference type="ARBA" id="ARBA00023316"/>
    </source>
</evidence>
<dbReference type="GO" id="GO:0008766">
    <property type="term" value="F:UDP-N-acetylmuramoylalanyl-D-glutamyl-2,6-diaminopimelate-D-alanyl-D-alanine ligase activity"/>
    <property type="evidence" value="ECO:0007669"/>
    <property type="project" value="RHEA"/>
</dbReference>
<keyword evidence="1 10" id="KW-0963">Cytoplasm</keyword>
<evidence type="ECO:0000256" key="4">
    <source>
        <dbReference type="ARBA" id="ARBA00022741"/>
    </source>
</evidence>
<evidence type="ECO:0000256" key="7">
    <source>
        <dbReference type="ARBA" id="ARBA00022984"/>
    </source>
</evidence>
<dbReference type="InterPro" id="IPR035911">
    <property type="entry name" value="MurE/MurF_N"/>
</dbReference>
<evidence type="ECO:0000256" key="6">
    <source>
        <dbReference type="ARBA" id="ARBA00022960"/>
    </source>
</evidence>
<dbReference type="InterPro" id="IPR013221">
    <property type="entry name" value="Mur_ligase_cen"/>
</dbReference>
<comment type="similarity">
    <text evidence="10">Belongs to the MurCDEF family. MurF subfamily.</text>
</comment>
<comment type="catalytic activity">
    <reaction evidence="10 11">
        <text>D-alanyl-D-alanine + UDP-N-acetyl-alpha-D-muramoyl-L-alanyl-gamma-D-glutamyl-meso-2,6-diaminopimelate + ATP = UDP-N-acetyl-alpha-D-muramoyl-L-alanyl-gamma-D-glutamyl-meso-2,6-diaminopimeloyl-D-alanyl-D-alanine + ADP + phosphate + H(+)</text>
        <dbReference type="Rhea" id="RHEA:28374"/>
        <dbReference type="ChEBI" id="CHEBI:15378"/>
        <dbReference type="ChEBI" id="CHEBI:30616"/>
        <dbReference type="ChEBI" id="CHEBI:43474"/>
        <dbReference type="ChEBI" id="CHEBI:57822"/>
        <dbReference type="ChEBI" id="CHEBI:61386"/>
        <dbReference type="ChEBI" id="CHEBI:83905"/>
        <dbReference type="ChEBI" id="CHEBI:456216"/>
        <dbReference type="EC" id="6.3.2.10"/>
    </reaction>
</comment>
<name>A0A5J4JMC3_9BACI</name>
<dbReference type="Gene3D" id="3.40.1190.10">
    <property type="entry name" value="Mur-like, catalytic domain"/>
    <property type="match status" value="1"/>
</dbReference>
<evidence type="ECO:0000256" key="11">
    <source>
        <dbReference type="RuleBase" id="RU004136"/>
    </source>
</evidence>
<reference evidence="15 16" key="1">
    <citation type="submission" date="2019-09" db="EMBL/GenBank/DDBJ databases">
        <title>Draft genome sequence of Bacillus sp. JC-7.</title>
        <authorList>
            <person name="Tanaka N."/>
            <person name="Shiwa Y."/>
            <person name="Fujita N."/>
            <person name="Tanasupawat S."/>
        </authorList>
    </citation>
    <scope>NUCLEOTIDE SEQUENCE [LARGE SCALE GENOMIC DNA]</scope>
    <source>
        <strain evidence="15 16">JC-7</strain>
    </source>
</reference>
<keyword evidence="9 10" id="KW-0961">Cell wall biogenesis/degradation</keyword>
<keyword evidence="5 10" id="KW-0067">ATP-binding</keyword>
<protein>
    <recommendedName>
        <fullName evidence="10 11">UDP-N-acetylmuramoyl-tripeptide--D-alanyl-D-alanine ligase</fullName>
        <ecNumber evidence="10 11">6.3.2.10</ecNumber>
    </recommendedName>
    <alternativeName>
        <fullName evidence="10">D-alanyl-D-alanine-adding enzyme</fullName>
    </alternativeName>
</protein>
<evidence type="ECO:0000256" key="8">
    <source>
        <dbReference type="ARBA" id="ARBA00023306"/>
    </source>
</evidence>
<accession>A0A5J4JMC3</accession>
<comment type="subcellular location">
    <subcellularLocation>
        <location evidence="10 11">Cytoplasm</location>
    </subcellularLocation>
</comment>
<dbReference type="InterPro" id="IPR004101">
    <property type="entry name" value="Mur_ligase_C"/>
</dbReference>
<keyword evidence="8 10" id="KW-0131">Cell cycle</keyword>
<dbReference type="Gene3D" id="3.90.190.20">
    <property type="entry name" value="Mur ligase, C-terminal domain"/>
    <property type="match status" value="1"/>
</dbReference>
<dbReference type="GO" id="GO:0009252">
    <property type="term" value="P:peptidoglycan biosynthetic process"/>
    <property type="evidence" value="ECO:0007669"/>
    <property type="project" value="UniProtKB-UniRule"/>
</dbReference>
<dbReference type="InterPro" id="IPR051046">
    <property type="entry name" value="MurCDEF_CellWall_CoF430Synth"/>
</dbReference>
<feature type="domain" description="Mur ligase N-terminal catalytic" evidence="12">
    <location>
        <begin position="28"/>
        <end position="102"/>
    </location>
</feature>
<dbReference type="PANTHER" id="PTHR43024">
    <property type="entry name" value="UDP-N-ACETYLMURAMOYL-TRIPEPTIDE--D-ALANYL-D-ALANINE LIGASE"/>
    <property type="match status" value="1"/>
</dbReference>
<dbReference type="SUPFAM" id="SSF53623">
    <property type="entry name" value="MurD-like peptide ligases, catalytic domain"/>
    <property type="match status" value="1"/>
</dbReference>
<dbReference type="Pfam" id="PF01225">
    <property type="entry name" value="Mur_ligase"/>
    <property type="match status" value="1"/>
</dbReference>
<feature type="domain" description="Mur ligase C-terminal" evidence="13">
    <location>
        <begin position="320"/>
        <end position="444"/>
    </location>
</feature>
<comment type="caution">
    <text evidence="15">The sequence shown here is derived from an EMBL/GenBank/DDBJ whole genome shotgun (WGS) entry which is preliminary data.</text>
</comment>
<dbReference type="EC" id="6.3.2.10" evidence="10 11"/>
<dbReference type="GO" id="GO:0008360">
    <property type="term" value="P:regulation of cell shape"/>
    <property type="evidence" value="ECO:0007669"/>
    <property type="project" value="UniProtKB-KW"/>
</dbReference>
<feature type="binding site" evidence="10">
    <location>
        <begin position="114"/>
        <end position="120"/>
    </location>
    <ligand>
        <name>ATP</name>
        <dbReference type="ChEBI" id="CHEBI:30616"/>
    </ligand>
</feature>
<dbReference type="PANTHER" id="PTHR43024:SF1">
    <property type="entry name" value="UDP-N-ACETYLMURAMOYL-TRIPEPTIDE--D-ALANYL-D-ALANINE LIGASE"/>
    <property type="match status" value="1"/>
</dbReference>
<dbReference type="GO" id="GO:0005524">
    <property type="term" value="F:ATP binding"/>
    <property type="evidence" value="ECO:0007669"/>
    <property type="project" value="UniProtKB-UniRule"/>
</dbReference>
<dbReference type="EMBL" id="BKZQ01000052">
    <property type="protein sequence ID" value="GER71517.1"/>
    <property type="molecule type" value="Genomic_DNA"/>
</dbReference>
<organism evidence="15 16">
    <name type="scientific">Weizmannia acidilactici</name>
    <dbReference type="NCBI Taxonomy" id="2607726"/>
    <lineage>
        <taxon>Bacteria</taxon>
        <taxon>Bacillati</taxon>
        <taxon>Bacillota</taxon>
        <taxon>Bacilli</taxon>
        <taxon>Bacillales</taxon>
        <taxon>Bacillaceae</taxon>
        <taxon>Heyndrickxia</taxon>
    </lineage>
</organism>
<dbReference type="GO" id="GO:0005737">
    <property type="term" value="C:cytoplasm"/>
    <property type="evidence" value="ECO:0007669"/>
    <property type="project" value="UniProtKB-SubCell"/>
</dbReference>
<dbReference type="AlphaFoldDB" id="A0A5J4JMC3"/>
<dbReference type="GO" id="GO:0047480">
    <property type="term" value="F:UDP-N-acetylmuramoyl-tripeptide-D-alanyl-D-alanine ligase activity"/>
    <property type="evidence" value="ECO:0007669"/>
    <property type="project" value="UniProtKB-UniRule"/>
</dbReference>
<gene>
    <name evidence="10 15" type="primary">murF</name>
    <name evidence="15" type="ORF">BpJC7_28200</name>
</gene>
<dbReference type="Proteomes" id="UP000391919">
    <property type="component" value="Unassembled WGS sequence"/>
</dbReference>
<evidence type="ECO:0000313" key="16">
    <source>
        <dbReference type="Proteomes" id="UP000391919"/>
    </source>
</evidence>
<evidence type="ECO:0000256" key="3">
    <source>
        <dbReference type="ARBA" id="ARBA00022618"/>
    </source>
</evidence>
<dbReference type="GO" id="GO:0071555">
    <property type="term" value="P:cell wall organization"/>
    <property type="evidence" value="ECO:0007669"/>
    <property type="project" value="UniProtKB-KW"/>
</dbReference>
<dbReference type="NCBIfam" id="TIGR01143">
    <property type="entry name" value="murF"/>
    <property type="match status" value="1"/>
</dbReference>
<dbReference type="UniPathway" id="UPA00219"/>
<keyword evidence="3 10" id="KW-0132">Cell division</keyword>
<evidence type="ECO:0000259" key="14">
    <source>
        <dbReference type="Pfam" id="PF08245"/>
    </source>
</evidence>
<comment type="pathway">
    <text evidence="10 11">Cell wall biogenesis; peptidoglycan biosynthesis.</text>
</comment>
<keyword evidence="4 10" id="KW-0547">Nucleotide-binding</keyword>
<dbReference type="HAMAP" id="MF_02019">
    <property type="entry name" value="MurF"/>
    <property type="match status" value="1"/>
</dbReference>
<dbReference type="RefSeq" id="WP_151680058.1">
    <property type="nucleotide sequence ID" value="NZ_BKZQ01000052.1"/>
</dbReference>
<dbReference type="Pfam" id="PF02875">
    <property type="entry name" value="Mur_ligase_C"/>
    <property type="match status" value="1"/>
</dbReference>
<keyword evidence="7 10" id="KW-0573">Peptidoglycan synthesis</keyword>